<feature type="coiled-coil region" evidence="1">
    <location>
        <begin position="10"/>
        <end position="37"/>
    </location>
</feature>
<name>A0A368VPS5_9BACL</name>
<proteinExistence type="predicted"/>
<keyword evidence="3" id="KW-1185">Reference proteome</keyword>
<evidence type="ECO:0000256" key="1">
    <source>
        <dbReference type="SAM" id="Coils"/>
    </source>
</evidence>
<organism evidence="2 3">
    <name type="scientific">Paenibacillus prosopidis</name>
    <dbReference type="NCBI Taxonomy" id="630520"/>
    <lineage>
        <taxon>Bacteria</taxon>
        <taxon>Bacillati</taxon>
        <taxon>Bacillota</taxon>
        <taxon>Bacilli</taxon>
        <taxon>Bacillales</taxon>
        <taxon>Paenibacillaceae</taxon>
        <taxon>Paenibacillus</taxon>
    </lineage>
</organism>
<evidence type="ECO:0000313" key="3">
    <source>
        <dbReference type="Proteomes" id="UP000252415"/>
    </source>
</evidence>
<dbReference type="RefSeq" id="WP_114382666.1">
    <property type="nucleotide sequence ID" value="NZ_QPJD01000016.1"/>
</dbReference>
<reference evidence="2 3" key="1">
    <citation type="submission" date="2018-07" db="EMBL/GenBank/DDBJ databases">
        <title>Genomic Encyclopedia of Type Strains, Phase III (KMG-III): the genomes of soil and plant-associated and newly described type strains.</title>
        <authorList>
            <person name="Whitman W."/>
        </authorList>
    </citation>
    <scope>NUCLEOTIDE SEQUENCE [LARGE SCALE GENOMIC DNA]</scope>
    <source>
        <strain evidence="2 3">CECT 7506</strain>
    </source>
</reference>
<keyword evidence="1" id="KW-0175">Coiled coil</keyword>
<gene>
    <name evidence="2" type="ORF">DFP97_11659</name>
</gene>
<protein>
    <submittedName>
        <fullName evidence="2">Uncharacterized protein</fullName>
    </submittedName>
</protein>
<evidence type="ECO:0000313" key="2">
    <source>
        <dbReference type="EMBL" id="RCW42497.1"/>
    </source>
</evidence>
<sequence>MMLDKIVQRYYKQKQKQKEIEQELTELRNEIISYCAEQDVNELEIGSHKVKIVIQERKEYDDNKLYEALPDPDIWRMLSKPDSSKIASLIKLNVITEEKIKDTFATKSVKLLQVDKK</sequence>
<dbReference type="AlphaFoldDB" id="A0A368VPS5"/>
<accession>A0A368VPS5</accession>
<dbReference type="Proteomes" id="UP000252415">
    <property type="component" value="Unassembled WGS sequence"/>
</dbReference>
<dbReference type="OrthoDB" id="2678891at2"/>
<comment type="caution">
    <text evidence="2">The sequence shown here is derived from an EMBL/GenBank/DDBJ whole genome shotgun (WGS) entry which is preliminary data.</text>
</comment>
<dbReference type="EMBL" id="QPJD01000016">
    <property type="protein sequence ID" value="RCW42497.1"/>
    <property type="molecule type" value="Genomic_DNA"/>
</dbReference>